<proteinExistence type="inferred from homology"/>
<dbReference type="InterPro" id="IPR001063">
    <property type="entry name" value="Ribosomal_uL22"/>
</dbReference>
<dbReference type="SUPFAM" id="SSF89796">
    <property type="entry name" value="CoA-transferase family III (CaiB/BaiF)"/>
    <property type="match status" value="1"/>
</dbReference>
<dbReference type="InterPro" id="IPR036394">
    <property type="entry name" value="Ribosomal_uL22_sf"/>
</dbReference>
<feature type="domain" description="NACHT" evidence="9">
    <location>
        <begin position="204"/>
        <end position="349"/>
    </location>
</feature>
<dbReference type="PANTHER" id="PTHR48207">
    <property type="entry name" value="SUCCINATE--HYDROXYMETHYLGLUTARATE COA-TRANSFERASE"/>
    <property type="match status" value="1"/>
</dbReference>
<evidence type="ECO:0000256" key="7">
    <source>
        <dbReference type="ARBA" id="ARBA00065089"/>
    </source>
</evidence>
<dbReference type="GO" id="GO:0006412">
    <property type="term" value="P:translation"/>
    <property type="evidence" value="ECO:0007669"/>
    <property type="project" value="InterPro"/>
</dbReference>
<comment type="subunit">
    <text evidence="7">Component of the large ribosomal subunit (LSU). Mature yeast ribosomes consist of a small (40S) and a large (60S) subunit. The 40S small subunit contains 1 molecule of ribosomal RNA (18S rRNA) and at least 33 different proteins. The large 60S subunit contains 3 rRNA molecules (25S, 5.8S and 5S rRNA) and at least 46 different proteins. uL22 is associated with the polypeptide exit tunnel.</text>
</comment>
<dbReference type="PANTHER" id="PTHR48207:SF3">
    <property type="entry name" value="SUCCINATE--HYDROXYMETHYLGLUTARATE COA-TRANSFERASE"/>
    <property type="match status" value="1"/>
</dbReference>
<accession>A0A8H7HHM0</accession>
<protein>
    <submittedName>
        <fullName evidence="10">CAIB BAIF family enzyme</fullName>
    </submittedName>
</protein>
<evidence type="ECO:0000256" key="1">
    <source>
        <dbReference type="ARBA" id="ARBA00008383"/>
    </source>
</evidence>
<sequence length="1247" mass="139124">MVARGSKIRSVAWDRLRGSLQILKNTTSIFPQLSSAISSLLSCLDEFEAAARSRQDFEDLATELATLSDTLNQYIHGPSSIFMSGSVKSISISIENQAKEVRERLSRGKKGGIRGIQEDEELLRYYRRIQTLFRQLQTNANSNTWKIANEHLANTRLESLNPVKQAVYDSGLSTEINRRGCTEGTRTRVLGNLDHWQIDHTSQPILWMNGMAGTGKTAIAWTFCERLEKRNLLAANFFCTHSSAECGRVTRIVPTIAYQLARYSIPYRSTLCKVLAETPDIGSKKIPIQFERLLKEPLQQVKDAIPEHLVVVIDALDECEDRNGVKLFLEMLFRHAPQLPLKFLVTGRPVPEIYGKMMDPSRPREIMSLHEVENSLVRNDIELYFKEQLASMALSSVEISQLVERSGALFVYASNLVDYVQSGKRSGGSHKRLQSLFGTVPGPPKSHLQVDALYKAVLESALNEDERESDERAETLAALRVVLSAHKPIGLEEIASLSGIGDVRRTRLALLPLWSILYQGKETGLVSTLHPSFTEFLSDKERSGPYFCDGIEYGRQDWSLLVPRHSHHVPEIQGLPHSDVSDANSSVPDAPQDNDKMVRYASAALATNPEKTARARGEYLRTHFKNMREVAAALTGLKLTKAYTYLDNVKDHKQVIPFRRFAGGVGRASQAKEFGATQGRWPEKSIRFILRLLKNAESNADAKNLELEELIIKNIVVQQAPKTRRRTYRAHGRINPYQGHPAHVEIILSAAEEEVERNKEKDDISKIVAPNRRAPREAVIKHYRTYALDWSFNEFVPTTMISRQLITRTSASSFRITSFLATRRIHRDASIPVQPEGMPPPLRGIRVVDLTRVLAGPTATMLLADLGADVIKIEEVKRGDDTRSWSPPSAPVLETQPSNAVHLPPESAYFLATNRNKRSITVNFKDPRGLDIVYDLIRKADVLVENFISGKLASMGLGWEDCKKINEKLVYASITGYGQTGPYRQAAGYDVVIEGEAGLMHITGEPDGPPCKVGVAVTDISTGLYAHGAIMAGLLSRQQTGKGVWIDCNLFETQIAGLANIASNYLIGNKEASRHGTSHPSIVPYQVFPCKDGFIMIGAGNEKQFALLADKVLGKPELAIDTKFSSNGQRVKNRAELVQIITDTLMEKNRDHWLEKFQGLGVPHGPINNIEQTFDHPQAKARGVTVEVEHPRAGKIKMVAPAVHYNGKRMPITRPPPYLSQHTDEVLSKDLGYSAERIAELRKEKII</sequence>
<dbReference type="Pfam" id="PF00237">
    <property type="entry name" value="Ribosomal_L22"/>
    <property type="match status" value="1"/>
</dbReference>
<dbReference type="InterPro" id="IPR050483">
    <property type="entry name" value="CoA-transferase_III_domain"/>
</dbReference>
<dbReference type="InterPro" id="IPR007111">
    <property type="entry name" value="NACHT_NTPase"/>
</dbReference>
<keyword evidence="6 8" id="KW-0687">Ribonucleoprotein</keyword>
<dbReference type="SUPFAM" id="SSF54843">
    <property type="entry name" value="Ribosomal protein L22"/>
    <property type="match status" value="1"/>
</dbReference>
<dbReference type="EMBL" id="JACYCC010000021">
    <property type="protein sequence ID" value="KAF8685623.1"/>
    <property type="molecule type" value="Genomic_DNA"/>
</dbReference>
<dbReference type="GO" id="GO:0015934">
    <property type="term" value="C:large ribosomal subunit"/>
    <property type="evidence" value="ECO:0007669"/>
    <property type="project" value="InterPro"/>
</dbReference>
<dbReference type="InterPro" id="IPR005721">
    <property type="entry name" value="Ribosomal_uL22_euk/arc"/>
</dbReference>
<dbReference type="InterPro" id="IPR044855">
    <property type="entry name" value="CoA-Trfase_III_dom3_sf"/>
</dbReference>
<dbReference type="Gene3D" id="3.90.470.10">
    <property type="entry name" value="Ribosomal protein L22/L17"/>
    <property type="match status" value="1"/>
</dbReference>
<dbReference type="InterPro" id="IPR027417">
    <property type="entry name" value="P-loop_NTPase"/>
</dbReference>
<dbReference type="Gene3D" id="3.40.50.10540">
    <property type="entry name" value="Crotonobetainyl-coa:carnitine coa-transferase, domain 1"/>
    <property type="match status" value="1"/>
</dbReference>
<dbReference type="NCBIfam" id="TIGR01038">
    <property type="entry name" value="uL22_arch_euk"/>
    <property type="match status" value="1"/>
</dbReference>
<dbReference type="GO" id="GO:0003735">
    <property type="term" value="F:structural constituent of ribosome"/>
    <property type="evidence" value="ECO:0007669"/>
    <property type="project" value="InterPro"/>
</dbReference>
<dbReference type="GO" id="GO:0047369">
    <property type="term" value="F:succinate-hydroxymethylglutarate CoA-transferase activity"/>
    <property type="evidence" value="ECO:0007669"/>
    <property type="project" value="TreeGrafter"/>
</dbReference>
<keyword evidence="4" id="KW-0677">Repeat</keyword>
<dbReference type="InterPro" id="IPR018260">
    <property type="entry name" value="Ribosomal_uL22_CS"/>
</dbReference>
<name>A0A8H7HHM0_9AGAM</name>
<dbReference type="Gene3D" id="3.40.50.300">
    <property type="entry name" value="P-loop containing nucleotide triphosphate hydrolases"/>
    <property type="match status" value="1"/>
</dbReference>
<evidence type="ECO:0000259" key="9">
    <source>
        <dbReference type="PROSITE" id="PS50837"/>
    </source>
</evidence>
<keyword evidence="3" id="KW-0808">Transferase</keyword>
<keyword evidence="5 8" id="KW-0689">Ribosomal protein</keyword>
<dbReference type="Proteomes" id="UP000650582">
    <property type="component" value="Unassembled WGS sequence"/>
</dbReference>
<gene>
    <name evidence="10" type="ORF">RHS04_00503</name>
</gene>
<dbReference type="GO" id="GO:0005739">
    <property type="term" value="C:mitochondrion"/>
    <property type="evidence" value="ECO:0007669"/>
    <property type="project" value="TreeGrafter"/>
</dbReference>
<dbReference type="CDD" id="cd00336">
    <property type="entry name" value="Ribosomal_L22"/>
    <property type="match status" value="1"/>
</dbReference>
<dbReference type="InterPro" id="IPR023606">
    <property type="entry name" value="CoA-Trfase_III_dom_1_sf"/>
</dbReference>
<dbReference type="FunFam" id="3.90.470.10:FF:000012">
    <property type="entry name" value="60S ribosomal protein L17"/>
    <property type="match status" value="1"/>
</dbReference>
<evidence type="ECO:0000256" key="6">
    <source>
        <dbReference type="ARBA" id="ARBA00023274"/>
    </source>
</evidence>
<dbReference type="AlphaFoldDB" id="A0A8H7HHM0"/>
<dbReference type="GO" id="GO:0030684">
    <property type="term" value="C:preribosome"/>
    <property type="evidence" value="ECO:0007669"/>
    <property type="project" value="UniProtKB-ARBA"/>
</dbReference>
<evidence type="ECO:0000313" key="10">
    <source>
        <dbReference type="EMBL" id="KAF8685623.1"/>
    </source>
</evidence>
<comment type="caution">
    <text evidence="10">The sequence shown here is derived from an EMBL/GenBank/DDBJ whole genome shotgun (WGS) entry which is preliminary data.</text>
</comment>
<comment type="similarity">
    <text evidence="2 8">Belongs to the universal ribosomal protein uL22 family.</text>
</comment>
<dbReference type="Pfam" id="PF24883">
    <property type="entry name" value="NPHP3_N"/>
    <property type="match status" value="1"/>
</dbReference>
<dbReference type="SUPFAM" id="SSF52540">
    <property type="entry name" value="P-loop containing nucleoside triphosphate hydrolases"/>
    <property type="match status" value="1"/>
</dbReference>
<organism evidence="10 11">
    <name type="scientific">Rhizoctonia solani</name>
    <dbReference type="NCBI Taxonomy" id="456999"/>
    <lineage>
        <taxon>Eukaryota</taxon>
        <taxon>Fungi</taxon>
        <taxon>Dikarya</taxon>
        <taxon>Basidiomycota</taxon>
        <taxon>Agaricomycotina</taxon>
        <taxon>Agaricomycetes</taxon>
        <taxon>Cantharellales</taxon>
        <taxon>Ceratobasidiaceae</taxon>
        <taxon>Rhizoctonia</taxon>
    </lineage>
</organism>
<dbReference type="Pfam" id="PF02515">
    <property type="entry name" value="CoA_transf_3"/>
    <property type="match status" value="1"/>
</dbReference>
<evidence type="ECO:0000256" key="2">
    <source>
        <dbReference type="ARBA" id="ARBA00009451"/>
    </source>
</evidence>
<dbReference type="Gene3D" id="3.30.1540.10">
    <property type="entry name" value="formyl-coa transferase, domain 3"/>
    <property type="match status" value="1"/>
</dbReference>
<reference evidence="10" key="1">
    <citation type="submission" date="2020-09" db="EMBL/GenBank/DDBJ databases">
        <title>Comparative genome analyses of four rice-infecting Rhizoctonia solani isolates reveal extensive enrichment of homogalacturonan modification genes.</title>
        <authorList>
            <person name="Lee D.-Y."/>
            <person name="Jeon J."/>
            <person name="Kim K.-T."/>
            <person name="Cheong K."/>
            <person name="Song H."/>
            <person name="Choi G."/>
            <person name="Ko J."/>
            <person name="Opiyo S.O."/>
            <person name="Zuo S."/>
            <person name="Madhav S."/>
            <person name="Lee Y.-H."/>
            <person name="Wang G.-L."/>
        </authorList>
    </citation>
    <scope>NUCLEOTIDE SEQUENCE</scope>
    <source>
        <strain evidence="10">AG1-IA YN-7</strain>
    </source>
</reference>
<dbReference type="InterPro" id="IPR003673">
    <property type="entry name" value="CoA-Trfase_fam_III"/>
</dbReference>
<dbReference type="InterPro" id="IPR056884">
    <property type="entry name" value="NPHP3-like_N"/>
</dbReference>
<evidence type="ECO:0000256" key="3">
    <source>
        <dbReference type="ARBA" id="ARBA00022679"/>
    </source>
</evidence>
<evidence type="ECO:0000256" key="8">
    <source>
        <dbReference type="RuleBase" id="RU004005"/>
    </source>
</evidence>
<evidence type="ECO:0000256" key="4">
    <source>
        <dbReference type="ARBA" id="ARBA00022737"/>
    </source>
</evidence>
<evidence type="ECO:0000256" key="5">
    <source>
        <dbReference type="ARBA" id="ARBA00022980"/>
    </source>
</evidence>
<evidence type="ECO:0000313" key="11">
    <source>
        <dbReference type="Proteomes" id="UP000650582"/>
    </source>
</evidence>
<dbReference type="PROSITE" id="PS00464">
    <property type="entry name" value="RIBOSOMAL_L22"/>
    <property type="match status" value="1"/>
</dbReference>
<comment type="similarity">
    <text evidence="1">Belongs to the CoA-transferase III family.</text>
</comment>
<dbReference type="PROSITE" id="PS50837">
    <property type="entry name" value="NACHT"/>
    <property type="match status" value="1"/>
</dbReference>